<organism evidence="1 2">
    <name type="scientific">Candidatus Gottesmanbacteria bacterium RIFCSPHIGHO2_02_FULL_39_11</name>
    <dbReference type="NCBI Taxonomy" id="1798382"/>
    <lineage>
        <taxon>Bacteria</taxon>
        <taxon>Candidatus Gottesmaniibacteriota</taxon>
    </lineage>
</organism>
<gene>
    <name evidence="1" type="ORF">A3D77_04580</name>
</gene>
<dbReference type="Proteomes" id="UP000176923">
    <property type="component" value="Unassembled WGS sequence"/>
</dbReference>
<comment type="caution">
    <text evidence="1">The sequence shown here is derived from an EMBL/GenBank/DDBJ whole genome shotgun (WGS) entry which is preliminary data.</text>
</comment>
<sequence>MISLDDIIQQKHHFHFYISTYAPKRDLDCHSGLVNSENPKGLFRDPESSFFDFWIPACRQAG</sequence>
<evidence type="ECO:0000313" key="2">
    <source>
        <dbReference type="Proteomes" id="UP000176923"/>
    </source>
</evidence>
<name>A0A1F5ZJB9_9BACT</name>
<accession>A0A1F5ZJB9</accession>
<proteinExistence type="predicted"/>
<protein>
    <submittedName>
        <fullName evidence="1">Uncharacterized protein</fullName>
    </submittedName>
</protein>
<dbReference type="EMBL" id="MFJL01000044">
    <property type="protein sequence ID" value="OGG12586.1"/>
    <property type="molecule type" value="Genomic_DNA"/>
</dbReference>
<dbReference type="AlphaFoldDB" id="A0A1F5ZJB9"/>
<evidence type="ECO:0000313" key="1">
    <source>
        <dbReference type="EMBL" id="OGG12586.1"/>
    </source>
</evidence>
<reference evidence="1 2" key="1">
    <citation type="journal article" date="2016" name="Nat. Commun.">
        <title>Thousands of microbial genomes shed light on interconnected biogeochemical processes in an aquifer system.</title>
        <authorList>
            <person name="Anantharaman K."/>
            <person name="Brown C.T."/>
            <person name="Hug L.A."/>
            <person name="Sharon I."/>
            <person name="Castelle C.J."/>
            <person name="Probst A.J."/>
            <person name="Thomas B.C."/>
            <person name="Singh A."/>
            <person name="Wilkins M.J."/>
            <person name="Karaoz U."/>
            <person name="Brodie E.L."/>
            <person name="Williams K.H."/>
            <person name="Hubbard S.S."/>
            <person name="Banfield J.F."/>
        </authorList>
    </citation>
    <scope>NUCLEOTIDE SEQUENCE [LARGE SCALE GENOMIC DNA]</scope>
</reference>